<name>A0ACD3V9F4_9BRAD</name>
<dbReference type="EMBL" id="CP088282">
    <property type="protein sequence ID" value="UGY03121.1"/>
    <property type="molecule type" value="Genomic_DNA"/>
</dbReference>
<keyword evidence="2" id="KW-1185">Reference proteome</keyword>
<accession>A0ACD3V9F4</accession>
<protein>
    <submittedName>
        <fullName evidence="1">PadR family transcriptional regulator</fullName>
    </submittedName>
</protein>
<sequence length="145" mass="16083">MEYTIRPKASKPTRHTDQKTDSKHNSRSKQFCKRDTNGMDTNLKQTEQVVMLAILRKQPDAYGVSIHEELAKRLGSEVPMATIYATLEKLQTKGFIKSRQGEATAERGGRAKMYFNITGKGQAALNASLNALDRLRGIKVAGAMA</sequence>
<organism evidence="1 2">
    <name type="scientific">Bradyrhizobium quebecense</name>
    <dbReference type="NCBI Taxonomy" id="2748629"/>
    <lineage>
        <taxon>Bacteria</taxon>
        <taxon>Pseudomonadati</taxon>
        <taxon>Pseudomonadota</taxon>
        <taxon>Alphaproteobacteria</taxon>
        <taxon>Hyphomicrobiales</taxon>
        <taxon>Nitrobacteraceae</taxon>
        <taxon>Bradyrhizobium</taxon>
    </lineage>
</organism>
<evidence type="ECO:0000313" key="2">
    <source>
        <dbReference type="Proteomes" id="UP000692816"/>
    </source>
</evidence>
<reference evidence="1 2" key="1">
    <citation type="journal article" date="2021" name="Int. J. Syst. Evol. Microbiol.">
        <title>Bradyrhizobium septentrionale sp. nov. (sv. septentrionale) and Bradyrhizobium quebecense sp. nov. (sv. septentrionale) associated with legumes native to Canada possess rearranged symbiosis genes and numerous insertion sequences.</title>
        <authorList>
            <person name="Bromfield E.S.P."/>
            <person name="Cloutier S."/>
        </authorList>
    </citation>
    <scope>NUCLEOTIDE SEQUENCE [LARGE SCALE GENOMIC DNA]</scope>
    <source>
        <strain evidence="1 2">12S5</strain>
    </source>
</reference>
<evidence type="ECO:0000313" key="1">
    <source>
        <dbReference type="EMBL" id="UGY03121.1"/>
    </source>
</evidence>
<dbReference type="Proteomes" id="UP000692816">
    <property type="component" value="Chromosome"/>
</dbReference>
<gene>
    <name evidence="1" type="ORF">J4P68_0039765</name>
</gene>
<proteinExistence type="predicted"/>